<gene>
    <name evidence="1" type="ORF">SGPV185</name>
</gene>
<dbReference type="GeneID" id="25392352"/>
<evidence type="ECO:0000313" key="1">
    <source>
        <dbReference type="EMBL" id="AKR04309.1"/>
    </source>
</evidence>
<sequence length="149" mass="17337">MNSSFGCACVPDKCICVTDLSDIDKNKWYTEAELYKDHTCIHNKFMEVLAYVIMIGIYVVDRVQIRTWLTNAQRTYHNLPEIKFEHFSIFKLLIIIGGMTDDRYSHRTHMCYDGMMSHSDDDLYRLDNSDVDDGFMNDPLSGSDSGYDY</sequence>
<dbReference type="KEGG" id="vg:25392352"/>
<keyword evidence="2" id="KW-1185">Reference proteome</keyword>
<accession>A0A0H4YFS2</accession>
<dbReference type="RefSeq" id="YP_009162557.1">
    <property type="nucleotide sequence ID" value="NC_027707.1"/>
</dbReference>
<dbReference type="EMBL" id="KT159937">
    <property type="protein sequence ID" value="AKR04309.1"/>
    <property type="molecule type" value="Genomic_DNA"/>
</dbReference>
<reference evidence="1 2" key="1">
    <citation type="journal article" date="2015" name="J. Virol.">
        <title>Salmon gill poxvirus, the deepest representative of the Chordopoxvirinae.</title>
        <authorList>
            <person name="Gjessing M.C."/>
            <person name="Yutin N."/>
            <person name="Tengs T."/>
            <person name="Senkevich T."/>
            <person name="Koonin E.V."/>
            <person name="Ronning H.P."/>
            <person name="Alarson M."/>
            <person name="Ylving S."/>
            <person name="Lie K.-I."/>
            <person name="Saure B."/>
            <person name="Tran L."/>
            <person name="Moss B."/>
            <person name="Dale O.B."/>
        </authorList>
    </citation>
    <scope>NUCLEOTIDE SEQUENCE [LARGE SCALE GENOMIC DNA]</scope>
    <source>
        <strain evidence="1">2012-04-F277-L3G</strain>
    </source>
</reference>
<proteinExistence type="predicted"/>
<organism evidence="1 2">
    <name type="scientific">Salmon gill poxvirus</name>
    <dbReference type="NCBI Taxonomy" id="1680908"/>
    <lineage>
        <taxon>Viruses</taxon>
        <taxon>Varidnaviria</taxon>
        <taxon>Bamfordvirae</taxon>
        <taxon>Nucleocytoviricota</taxon>
        <taxon>Pokkesviricetes</taxon>
        <taxon>Chitovirales</taxon>
        <taxon>Poxviridae</taxon>
        <taxon>Chordopoxvirinae</taxon>
        <taxon>Salmonpoxvirus</taxon>
        <taxon>Salmonpoxvirus gillpox</taxon>
        <taxon>Salmon gillpox virus</taxon>
    </lineage>
</organism>
<evidence type="ECO:0000313" key="2">
    <source>
        <dbReference type="Proteomes" id="UP000105007"/>
    </source>
</evidence>
<protein>
    <submittedName>
        <fullName evidence="1">Uncharacterized protein</fullName>
    </submittedName>
</protein>
<name>A0A0H4YFS2_9POXV</name>
<dbReference type="Proteomes" id="UP000105007">
    <property type="component" value="Segment"/>
</dbReference>